<sequence>MMRGLRRRLLAAGDRGMTLPEVLVTTMLLGFLSALILGLVSSFSQTFSRDRAAADSTTVAAAGMKELTRVVRSGTELRLLGGGAAPSPVFVEAGANALTMFAYIDTQATSPKPVKVRFSIDAQRRLVETRWAATSTAAPWSFVATGAPTQTRPIARLIPVGADPLFQYLDASNTPLTIPASGFTTDQLRSIAAVRVTLTVQADDTERADPVQIHNAVGIPNRGISRVRP</sequence>
<dbReference type="Proteomes" id="UP000677804">
    <property type="component" value="Chromosome"/>
</dbReference>
<evidence type="ECO:0000313" key="1">
    <source>
        <dbReference type="EMBL" id="QVI63977.1"/>
    </source>
</evidence>
<organism evidence="1 2">
    <name type="scientific">Cellulomonas wangleii</name>
    <dbReference type="NCBI Taxonomy" id="2816956"/>
    <lineage>
        <taxon>Bacteria</taxon>
        <taxon>Bacillati</taxon>
        <taxon>Actinomycetota</taxon>
        <taxon>Actinomycetes</taxon>
        <taxon>Micrococcales</taxon>
        <taxon>Cellulomonadaceae</taxon>
        <taxon>Cellulomonas</taxon>
    </lineage>
</organism>
<dbReference type="PROSITE" id="PS00409">
    <property type="entry name" value="PROKAR_NTER_METHYL"/>
    <property type="match status" value="1"/>
</dbReference>
<dbReference type="NCBIfam" id="TIGR02532">
    <property type="entry name" value="IV_pilin_GFxxxE"/>
    <property type="match status" value="1"/>
</dbReference>
<name>A0ABX8DCC6_9CELL</name>
<keyword evidence="2" id="KW-1185">Reference proteome</keyword>
<dbReference type="EMBL" id="CP074405">
    <property type="protein sequence ID" value="QVI63977.1"/>
    <property type="molecule type" value="Genomic_DNA"/>
</dbReference>
<proteinExistence type="predicted"/>
<gene>
    <name evidence="1" type="ORF">KG103_09285</name>
</gene>
<accession>A0ABX8DCC6</accession>
<dbReference type="InterPro" id="IPR012902">
    <property type="entry name" value="N_methyl_site"/>
</dbReference>
<evidence type="ECO:0000313" key="2">
    <source>
        <dbReference type="Proteomes" id="UP000677804"/>
    </source>
</evidence>
<protein>
    <submittedName>
        <fullName evidence="1">Type II secretion system protein</fullName>
    </submittedName>
</protein>
<reference evidence="1 2" key="1">
    <citation type="submission" date="2021-05" db="EMBL/GenBank/DDBJ databases">
        <title>Novel species in genus Cellulomonas.</title>
        <authorList>
            <person name="Zhang G."/>
        </authorList>
    </citation>
    <scope>NUCLEOTIDE SEQUENCE [LARGE SCALE GENOMIC DNA]</scope>
    <source>
        <strain evidence="2">zg-ZUI222</strain>
    </source>
</reference>